<gene>
    <name evidence="1" type="ORF">SAMN05421852_102212</name>
</gene>
<dbReference type="Proteomes" id="UP000199545">
    <property type="component" value="Unassembled WGS sequence"/>
</dbReference>
<evidence type="ECO:0000313" key="1">
    <source>
        <dbReference type="EMBL" id="SFI84654.1"/>
    </source>
</evidence>
<dbReference type="Gene3D" id="3.30.920.30">
    <property type="entry name" value="Hypothetical protein"/>
    <property type="match status" value="1"/>
</dbReference>
<dbReference type="SUPFAM" id="SSF54786">
    <property type="entry name" value="YcfA/nrd intein domain"/>
    <property type="match status" value="1"/>
</dbReference>
<protein>
    <recommendedName>
        <fullName evidence="3">HicA toxin of toxin-antitoxin</fullName>
    </recommendedName>
</protein>
<dbReference type="OrthoDB" id="1725706at2"/>
<dbReference type="EMBL" id="FORR01000002">
    <property type="protein sequence ID" value="SFI84654.1"/>
    <property type="molecule type" value="Genomic_DNA"/>
</dbReference>
<name>A0A1I3LIT4_9BACL</name>
<dbReference type="InterPro" id="IPR038570">
    <property type="entry name" value="HicA_sf"/>
</dbReference>
<evidence type="ECO:0008006" key="3">
    <source>
        <dbReference type="Google" id="ProtNLM"/>
    </source>
</evidence>
<evidence type="ECO:0000313" key="2">
    <source>
        <dbReference type="Proteomes" id="UP000199545"/>
    </source>
</evidence>
<organism evidence="1 2">
    <name type="scientific">Thermoflavimicrobium dichotomicum</name>
    <dbReference type="NCBI Taxonomy" id="46223"/>
    <lineage>
        <taxon>Bacteria</taxon>
        <taxon>Bacillati</taxon>
        <taxon>Bacillota</taxon>
        <taxon>Bacilli</taxon>
        <taxon>Bacillales</taxon>
        <taxon>Thermoactinomycetaceae</taxon>
        <taxon>Thermoflavimicrobium</taxon>
    </lineage>
</organism>
<proteinExistence type="predicted"/>
<reference evidence="1 2" key="1">
    <citation type="submission" date="2016-10" db="EMBL/GenBank/DDBJ databases">
        <authorList>
            <person name="de Groot N.N."/>
        </authorList>
    </citation>
    <scope>NUCLEOTIDE SEQUENCE [LARGE SCALE GENOMIC DNA]</scope>
    <source>
        <strain evidence="1 2">DSM 44778</strain>
    </source>
</reference>
<accession>A0A1I3LIT4</accession>
<dbReference type="AlphaFoldDB" id="A0A1I3LIT4"/>
<keyword evidence="2" id="KW-1185">Reference proteome</keyword>
<sequence>MPTGKELKRYCERDGWELIKVTDHYYFQKVLDNGEVLMTKVSMGSGEIRKNLWRQILKKQLRITQEEFNSKI</sequence>
<dbReference type="STRING" id="46223.SAMN05421852_102212"/>